<dbReference type="Proteomes" id="UP000184171">
    <property type="component" value="Unassembled WGS sequence"/>
</dbReference>
<dbReference type="PANTHER" id="PTHR33525:SF3">
    <property type="entry name" value="RIBONUCLEASE Y"/>
    <property type="match status" value="1"/>
</dbReference>
<protein>
    <submittedName>
        <fullName evidence="4">HD-like signal output (HDOD) domain, no enzymatic activity</fullName>
    </submittedName>
</protein>
<dbReference type="STRING" id="1122189.SAMN02745165_00825"/>
<dbReference type="InterPro" id="IPR003607">
    <property type="entry name" value="HD/PDEase_dom"/>
</dbReference>
<dbReference type="RefSeq" id="WP_072905878.1">
    <property type="nucleotide sequence ID" value="NZ_FQZT01000002.1"/>
</dbReference>
<keyword evidence="5" id="KW-1185">Reference proteome</keyword>
<dbReference type="OrthoDB" id="5501247at2"/>
<dbReference type="Pfam" id="PF00072">
    <property type="entry name" value="Response_reg"/>
    <property type="match status" value="1"/>
</dbReference>
<dbReference type="Pfam" id="PF08668">
    <property type="entry name" value="HDOD"/>
    <property type="match status" value="1"/>
</dbReference>
<sequence length="412" mass="46311">MTAGNARILFVDDENVIIKGLQKLLSDEQWQCHYVNSADEALAFLKEQEVDLLVSDFMMPQRSGIDLLTDVKQQYPQIIRILLTAYIDNAQTTKALSEGHAQQIVPKPWIDQEFKEIIRSALRQSEQQKKHSLEFQRLLNSIPLLPALPESYSQVQSCITDDDVDIEKMANIISQDVGMASLLLRWANSALFGQRYHVDTIKKAIVVLGTEIVTNLILSESISKSLAAAGSIAAGFDMKKFRSHSIATAAIARLLIKSVYSNDADLQDRSFIAALLHDIGWLIEANYFNKQYQQVVAKNQQEGINYLAAEREVLATDHCELGSFLTEWWALPYFISSAIAMHHEPKSSPVDPEIVQAVYLANQLAYRFGYGCNDVPAGPEIEQTLQDKFFLNEEGLEILQVETEKIVEAFSN</sequence>
<organism evidence="4 5">
    <name type="scientific">Malonomonas rubra DSM 5091</name>
    <dbReference type="NCBI Taxonomy" id="1122189"/>
    <lineage>
        <taxon>Bacteria</taxon>
        <taxon>Pseudomonadati</taxon>
        <taxon>Thermodesulfobacteriota</taxon>
        <taxon>Desulfuromonadia</taxon>
        <taxon>Desulfuromonadales</taxon>
        <taxon>Geopsychrobacteraceae</taxon>
        <taxon>Malonomonas</taxon>
    </lineage>
</organism>
<evidence type="ECO:0000259" key="3">
    <source>
        <dbReference type="PROSITE" id="PS51833"/>
    </source>
</evidence>
<dbReference type="Gene3D" id="3.40.50.2300">
    <property type="match status" value="1"/>
</dbReference>
<feature type="domain" description="Response regulatory" evidence="2">
    <location>
        <begin position="7"/>
        <end position="122"/>
    </location>
</feature>
<name>A0A1M6DVR1_MALRU</name>
<dbReference type="SUPFAM" id="SSF52172">
    <property type="entry name" value="CheY-like"/>
    <property type="match status" value="1"/>
</dbReference>
<keyword evidence="1" id="KW-0597">Phosphoprotein</keyword>
<dbReference type="SMART" id="SM00448">
    <property type="entry name" value="REC"/>
    <property type="match status" value="1"/>
</dbReference>
<accession>A0A1M6DVR1</accession>
<evidence type="ECO:0000313" key="4">
    <source>
        <dbReference type="EMBL" id="SHI77344.1"/>
    </source>
</evidence>
<evidence type="ECO:0000313" key="5">
    <source>
        <dbReference type="Proteomes" id="UP000184171"/>
    </source>
</evidence>
<reference evidence="4 5" key="1">
    <citation type="submission" date="2016-11" db="EMBL/GenBank/DDBJ databases">
        <authorList>
            <person name="Jaros S."/>
            <person name="Januszkiewicz K."/>
            <person name="Wedrychowicz H."/>
        </authorList>
    </citation>
    <scope>NUCLEOTIDE SEQUENCE [LARGE SCALE GENOMIC DNA]</scope>
    <source>
        <strain evidence="4 5">DSM 5091</strain>
    </source>
</reference>
<dbReference type="SUPFAM" id="SSF109604">
    <property type="entry name" value="HD-domain/PDEase-like"/>
    <property type="match status" value="1"/>
</dbReference>
<feature type="modified residue" description="4-aspartylphosphate" evidence="1">
    <location>
        <position position="56"/>
    </location>
</feature>
<dbReference type="CDD" id="cd00077">
    <property type="entry name" value="HDc"/>
    <property type="match status" value="1"/>
</dbReference>
<dbReference type="GO" id="GO:0000160">
    <property type="term" value="P:phosphorelay signal transduction system"/>
    <property type="evidence" value="ECO:0007669"/>
    <property type="project" value="InterPro"/>
</dbReference>
<dbReference type="PANTHER" id="PTHR33525">
    <property type="match status" value="1"/>
</dbReference>
<dbReference type="CDD" id="cd17569">
    <property type="entry name" value="REC_HupR-like"/>
    <property type="match status" value="1"/>
</dbReference>
<dbReference type="InterPro" id="IPR001789">
    <property type="entry name" value="Sig_transdc_resp-reg_receiver"/>
</dbReference>
<dbReference type="PROSITE" id="PS50110">
    <property type="entry name" value="RESPONSE_REGULATORY"/>
    <property type="match status" value="1"/>
</dbReference>
<proteinExistence type="predicted"/>
<feature type="domain" description="HDOD" evidence="3">
    <location>
        <begin position="145"/>
        <end position="345"/>
    </location>
</feature>
<dbReference type="AlphaFoldDB" id="A0A1M6DVR1"/>
<gene>
    <name evidence="4" type="ORF">SAMN02745165_00825</name>
</gene>
<dbReference type="Gene3D" id="1.10.3210.10">
    <property type="entry name" value="Hypothetical protein af1432"/>
    <property type="match status" value="1"/>
</dbReference>
<dbReference type="InterPro" id="IPR013976">
    <property type="entry name" value="HDOD"/>
</dbReference>
<dbReference type="InterPro" id="IPR011006">
    <property type="entry name" value="CheY-like_superfamily"/>
</dbReference>
<dbReference type="EMBL" id="FQZT01000002">
    <property type="protein sequence ID" value="SHI77344.1"/>
    <property type="molecule type" value="Genomic_DNA"/>
</dbReference>
<evidence type="ECO:0000256" key="1">
    <source>
        <dbReference type="PROSITE-ProRule" id="PRU00169"/>
    </source>
</evidence>
<evidence type="ECO:0000259" key="2">
    <source>
        <dbReference type="PROSITE" id="PS50110"/>
    </source>
</evidence>
<dbReference type="InterPro" id="IPR052340">
    <property type="entry name" value="RNase_Y/CdgJ"/>
</dbReference>
<dbReference type="PROSITE" id="PS51833">
    <property type="entry name" value="HDOD"/>
    <property type="match status" value="1"/>
</dbReference>